<dbReference type="EMBL" id="CP006986">
    <property type="protein sequence ID" value="AIC26086.1"/>
    <property type="molecule type" value="Genomic_DNA"/>
</dbReference>
<sequence length="50" mass="5588">MPHRFFSIAKGSGKHKPLPHLPFYPSGRRCPAERMRGPHGNTPADDPPIQ</sequence>
<evidence type="ECO:0000313" key="3">
    <source>
        <dbReference type="Proteomes" id="UP000027180"/>
    </source>
</evidence>
<dbReference type="AlphaFoldDB" id="A0A060I3R4"/>
<dbReference type="HOGENOM" id="CLU_3121877_0_0_5"/>
<organism evidence="2 3">
    <name type="scientific">Rhizobium etli bv. mimosae str. IE4771</name>
    <dbReference type="NCBI Taxonomy" id="1432050"/>
    <lineage>
        <taxon>Bacteria</taxon>
        <taxon>Pseudomonadati</taxon>
        <taxon>Pseudomonadota</taxon>
        <taxon>Alphaproteobacteria</taxon>
        <taxon>Hyphomicrobiales</taxon>
        <taxon>Rhizobiaceae</taxon>
        <taxon>Rhizobium/Agrobacterium group</taxon>
        <taxon>Rhizobium</taxon>
    </lineage>
</organism>
<reference evidence="2 3" key="1">
    <citation type="submission" date="2013-12" db="EMBL/GenBank/DDBJ databases">
        <title>Complete genome sequence of Rhizobium etli bv. mimosae IE4771.</title>
        <authorList>
            <person name="Bustos P."/>
            <person name="Santamaria R.I."/>
            <person name="Lozano L."/>
            <person name="Ormeno-Orrillo E."/>
            <person name="Rogel M.A."/>
            <person name="Romero D."/>
            <person name="Cevallos M.A."/>
            <person name="Martinez-Romero E."/>
            <person name="Gonzalez V."/>
        </authorList>
    </citation>
    <scope>NUCLEOTIDE SEQUENCE [LARGE SCALE GENOMIC DNA]</scope>
    <source>
        <strain evidence="2 3">IE4771</strain>
    </source>
</reference>
<dbReference type="KEGG" id="rei:IE4771_CH00932"/>
<evidence type="ECO:0000256" key="1">
    <source>
        <dbReference type="SAM" id="MobiDB-lite"/>
    </source>
</evidence>
<gene>
    <name evidence="2" type="ORF">IE4771_CH00932</name>
</gene>
<name>A0A060I3R4_RHIET</name>
<feature type="region of interest" description="Disordered" evidence="1">
    <location>
        <begin position="1"/>
        <end position="50"/>
    </location>
</feature>
<evidence type="ECO:0000313" key="2">
    <source>
        <dbReference type="EMBL" id="AIC26086.1"/>
    </source>
</evidence>
<accession>A0A060I3R4</accession>
<dbReference type="Proteomes" id="UP000027180">
    <property type="component" value="Chromosome"/>
</dbReference>
<protein>
    <submittedName>
        <fullName evidence="2">Uncharacterized protein</fullName>
    </submittedName>
</protein>
<proteinExistence type="predicted"/>